<dbReference type="AlphaFoldDB" id="A0AAD5UJL8"/>
<evidence type="ECO:0000313" key="5">
    <source>
        <dbReference type="Proteomes" id="UP001210925"/>
    </source>
</evidence>
<dbReference type="Gene3D" id="1.20.1280.50">
    <property type="match status" value="1"/>
</dbReference>
<dbReference type="EMBL" id="JADGKB010000032">
    <property type="protein sequence ID" value="KAJ3257984.1"/>
    <property type="molecule type" value="Genomic_DNA"/>
</dbReference>
<dbReference type="SUPFAM" id="SSF81383">
    <property type="entry name" value="F-box domain"/>
    <property type="match status" value="1"/>
</dbReference>
<dbReference type="PANTHER" id="PTHR10706">
    <property type="entry name" value="F-BOX FAMILY PROTEIN"/>
    <property type="match status" value="1"/>
</dbReference>
<accession>A0AAD5UJL8</accession>
<feature type="domain" description="F-box" evidence="3">
    <location>
        <begin position="1"/>
        <end position="46"/>
    </location>
</feature>
<keyword evidence="5" id="KW-1185">Reference proteome</keyword>
<evidence type="ECO:0000256" key="2">
    <source>
        <dbReference type="ARBA" id="ARBA00022786"/>
    </source>
</evidence>
<dbReference type="InterPro" id="IPR045048">
    <property type="entry name" value="FBXO31/39"/>
</dbReference>
<keyword evidence="2" id="KW-0833">Ubl conjugation pathway</keyword>
<evidence type="ECO:0000313" key="4">
    <source>
        <dbReference type="EMBL" id="KAJ3257984.1"/>
    </source>
</evidence>
<comment type="pathway">
    <text evidence="1">Protein modification; protein ubiquitination.</text>
</comment>
<dbReference type="InterPro" id="IPR001810">
    <property type="entry name" value="F-box_dom"/>
</dbReference>
<dbReference type="PROSITE" id="PS50181">
    <property type="entry name" value="FBOX"/>
    <property type="match status" value="1"/>
</dbReference>
<gene>
    <name evidence="4" type="ORF">HK103_004118</name>
</gene>
<dbReference type="PANTHER" id="PTHR10706:SF130">
    <property type="entry name" value="F-BOX ONLY PROTEIN 31"/>
    <property type="match status" value="1"/>
</dbReference>
<dbReference type="InterPro" id="IPR036047">
    <property type="entry name" value="F-box-like_dom_sf"/>
</dbReference>
<reference evidence="4" key="1">
    <citation type="submission" date="2020-05" db="EMBL/GenBank/DDBJ databases">
        <title>Phylogenomic resolution of chytrid fungi.</title>
        <authorList>
            <person name="Stajich J.E."/>
            <person name="Amses K."/>
            <person name="Simmons R."/>
            <person name="Seto K."/>
            <person name="Myers J."/>
            <person name="Bonds A."/>
            <person name="Quandt C.A."/>
            <person name="Barry K."/>
            <person name="Liu P."/>
            <person name="Grigoriev I."/>
            <person name="Longcore J.E."/>
            <person name="James T.Y."/>
        </authorList>
    </citation>
    <scope>NUCLEOTIDE SEQUENCE</scope>
    <source>
        <strain evidence="4">PLAUS21</strain>
    </source>
</reference>
<dbReference type="SMART" id="SM00256">
    <property type="entry name" value="FBOX"/>
    <property type="match status" value="1"/>
</dbReference>
<evidence type="ECO:0000259" key="3">
    <source>
        <dbReference type="PROSITE" id="PS50181"/>
    </source>
</evidence>
<name>A0AAD5UJL8_9FUNG</name>
<evidence type="ECO:0000256" key="1">
    <source>
        <dbReference type="ARBA" id="ARBA00004906"/>
    </source>
</evidence>
<comment type="caution">
    <text evidence="4">The sequence shown here is derived from an EMBL/GenBank/DDBJ whole genome shotgun (WGS) entry which is preliminary data.</text>
</comment>
<dbReference type="Pfam" id="PF12937">
    <property type="entry name" value="F-box-like"/>
    <property type="match status" value="1"/>
</dbReference>
<proteinExistence type="predicted"/>
<dbReference type="Proteomes" id="UP001210925">
    <property type="component" value="Unassembled WGS sequence"/>
</dbReference>
<dbReference type="CDD" id="cd09917">
    <property type="entry name" value="F-box_SF"/>
    <property type="match status" value="1"/>
</dbReference>
<dbReference type="Pfam" id="PF12014">
    <property type="entry name" value="Cyclin_D1_bind"/>
    <property type="match status" value="1"/>
</dbReference>
<organism evidence="4 5">
    <name type="scientific">Boothiomyces macroporosus</name>
    <dbReference type="NCBI Taxonomy" id="261099"/>
    <lineage>
        <taxon>Eukaryota</taxon>
        <taxon>Fungi</taxon>
        <taxon>Fungi incertae sedis</taxon>
        <taxon>Chytridiomycota</taxon>
        <taxon>Chytridiomycota incertae sedis</taxon>
        <taxon>Chytridiomycetes</taxon>
        <taxon>Rhizophydiales</taxon>
        <taxon>Terramycetaceae</taxon>
        <taxon>Boothiomyces</taxon>
    </lineage>
</organism>
<sequence length="375" mass="42420">MQIDDLPTECVIAIAKRMSAMDLLSFSSTSKHFFEIANDNSIWLSHCKNILKNHSPSLAYLTRIKNAVFKKTHFYKSFKQLYRLLHKYAKFLGLWHPDYSFFIGGLIRIRLNYDNENQFVLVGERIICPYAEMEDIYQLSLDERINIHIQKDTKYQTTKVFGVKMKEGILAALCLEGAHKGTHEIVIEQPMIPENDLPGLLSTISITERIKSQSFPLGPPNAVTGLWGFPISNFGSDATLSGSNSNLESHTTYGSHGNELMLLSYSLETEKKLRVTKITGDVNVPRGEISFTADLNNWKYTLGNTLHNINNSAEFKNGIVFDGKGTVAMEGYQSATKIPCDVIVVSDTQFSVYWYGLEEMGDGWISSFTYFEDLQ</sequence>
<protein>
    <recommendedName>
        <fullName evidence="3">F-box domain-containing protein</fullName>
    </recommendedName>
</protein>